<accession>R0FTI3</accession>
<feature type="transmembrane region" description="Helical" evidence="1">
    <location>
        <begin position="27"/>
        <end position="53"/>
    </location>
</feature>
<organism evidence="2 3">
    <name type="scientific">Capsella rubella</name>
    <dbReference type="NCBI Taxonomy" id="81985"/>
    <lineage>
        <taxon>Eukaryota</taxon>
        <taxon>Viridiplantae</taxon>
        <taxon>Streptophyta</taxon>
        <taxon>Embryophyta</taxon>
        <taxon>Tracheophyta</taxon>
        <taxon>Spermatophyta</taxon>
        <taxon>Magnoliopsida</taxon>
        <taxon>eudicotyledons</taxon>
        <taxon>Gunneridae</taxon>
        <taxon>Pentapetalae</taxon>
        <taxon>rosids</taxon>
        <taxon>malvids</taxon>
        <taxon>Brassicales</taxon>
        <taxon>Brassicaceae</taxon>
        <taxon>Camelineae</taxon>
        <taxon>Capsella</taxon>
    </lineage>
</organism>
<name>R0FTI3_9BRAS</name>
<keyword evidence="1" id="KW-1133">Transmembrane helix</keyword>
<protein>
    <submittedName>
        <fullName evidence="2">Uncharacterized protein</fullName>
    </submittedName>
</protein>
<keyword evidence="1" id="KW-0472">Membrane</keyword>
<gene>
    <name evidence="2" type="ORF">CARUB_v10019610mg</name>
</gene>
<evidence type="ECO:0000313" key="3">
    <source>
        <dbReference type="Proteomes" id="UP000029121"/>
    </source>
</evidence>
<dbReference type="Proteomes" id="UP000029121">
    <property type="component" value="Unassembled WGS sequence"/>
</dbReference>
<reference evidence="3" key="1">
    <citation type="journal article" date="2013" name="Nat. Genet.">
        <title>The Capsella rubella genome and the genomic consequences of rapid mating system evolution.</title>
        <authorList>
            <person name="Slotte T."/>
            <person name="Hazzouri K.M."/>
            <person name="Agren J.A."/>
            <person name="Koenig D."/>
            <person name="Maumus F."/>
            <person name="Guo Y.L."/>
            <person name="Steige K."/>
            <person name="Platts A.E."/>
            <person name="Escobar J.S."/>
            <person name="Newman L.K."/>
            <person name="Wang W."/>
            <person name="Mandakova T."/>
            <person name="Vello E."/>
            <person name="Smith L.M."/>
            <person name="Henz S.R."/>
            <person name="Steffen J."/>
            <person name="Takuno S."/>
            <person name="Brandvain Y."/>
            <person name="Coop G."/>
            <person name="Andolfatto P."/>
            <person name="Hu T.T."/>
            <person name="Blanchette M."/>
            <person name="Clark R.M."/>
            <person name="Quesneville H."/>
            <person name="Nordborg M."/>
            <person name="Gaut B.S."/>
            <person name="Lysak M.A."/>
            <person name="Jenkins J."/>
            <person name="Grimwood J."/>
            <person name="Chapman J."/>
            <person name="Prochnik S."/>
            <person name="Shu S."/>
            <person name="Rokhsar D."/>
            <person name="Schmutz J."/>
            <person name="Weigel D."/>
            <person name="Wright S.I."/>
        </authorList>
    </citation>
    <scope>NUCLEOTIDE SEQUENCE [LARGE SCALE GENOMIC DNA]</scope>
    <source>
        <strain evidence="3">cv. Monte Gargano</strain>
    </source>
</reference>
<sequence length="144" mass="16392">MNTFLIIINIEAIMYIRSRVIPVDDGFMVSMALCSVVYVPCCLINYLTWVFAITNVSLCDDAYIWGRIGHNMGFIIFLHLLYCISPYLALLAFLHFGLPCWLWYIADMIGPSLCEGIQALGVWWKFVNQPQRGGHVHSPVSKTN</sequence>
<keyword evidence="3" id="KW-1185">Reference proteome</keyword>
<dbReference type="AlphaFoldDB" id="R0FTI3"/>
<evidence type="ECO:0000313" key="2">
    <source>
        <dbReference type="EMBL" id="EOA26172.1"/>
    </source>
</evidence>
<keyword evidence="1" id="KW-0812">Transmembrane</keyword>
<feature type="transmembrane region" description="Helical" evidence="1">
    <location>
        <begin position="74"/>
        <end position="95"/>
    </location>
</feature>
<proteinExistence type="predicted"/>
<evidence type="ECO:0000256" key="1">
    <source>
        <dbReference type="SAM" id="Phobius"/>
    </source>
</evidence>
<dbReference type="EMBL" id="KB870809">
    <property type="protein sequence ID" value="EOA26172.1"/>
    <property type="molecule type" value="Genomic_DNA"/>
</dbReference>